<feature type="region of interest" description="Disordered" evidence="1">
    <location>
        <begin position="77"/>
        <end position="153"/>
    </location>
</feature>
<name>A0A8H3FXX1_9LECA</name>
<evidence type="ECO:0000256" key="1">
    <source>
        <dbReference type="SAM" id="MobiDB-lite"/>
    </source>
</evidence>
<proteinExistence type="predicted"/>
<dbReference type="Proteomes" id="UP000664169">
    <property type="component" value="Unassembled WGS sequence"/>
</dbReference>
<organism evidence="2 3">
    <name type="scientific">Gomphillus americanus</name>
    <dbReference type="NCBI Taxonomy" id="1940652"/>
    <lineage>
        <taxon>Eukaryota</taxon>
        <taxon>Fungi</taxon>
        <taxon>Dikarya</taxon>
        <taxon>Ascomycota</taxon>
        <taxon>Pezizomycotina</taxon>
        <taxon>Lecanoromycetes</taxon>
        <taxon>OSLEUM clade</taxon>
        <taxon>Ostropomycetidae</taxon>
        <taxon>Ostropales</taxon>
        <taxon>Graphidaceae</taxon>
        <taxon>Gomphilloideae</taxon>
        <taxon>Gomphillus</taxon>
    </lineage>
</organism>
<reference evidence="2" key="1">
    <citation type="submission" date="2021-03" db="EMBL/GenBank/DDBJ databases">
        <authorList>
            <person name="Tagirdzhanova G."/>
        </authorList>
    </citation>
    <scope>NUCLEOTIDE SEQUENCE</scope>
</reference>
<evidence type="ECO:0000313" key="2">
    <source>
        <dbReference type="EMBL" id="CAF9929481.1"/>
    </source>
</evidence>
<protein>
    <submittedName>
        <fullName evidence="2">Uncharacterized protein</fullName>
    </submittedName>
</protein>
<sequence>MLIARSIARSTTSRSSSLHISRLRLRRTYADAPKPEQSSSRLPWIVLGLGLAGAGAYFTLLPAENKQQAKEQINTIKEHVKGNPEAHKQEREFEASRKPKPNPDKSSEEGHAKACETNEHKVRHGVFSAGKDFDNHDSRHSMDPSKDFEAVKK</sequence>
<keyword evidence="3" id="KW-1185">Reference proteome</keyword>
<comment type="caution">
    <text evidence="2">The sequence shown here is derived from an EMBL/GenBank/DDBJ whole genome shotgun (WGS) entry which is preliminary data.</text>
</comment>
<gene>
    <name evidence="2" type="ORF">GOMPHAMPRED_005418</name>
</gene>
<dbReference type="OrthoDB" id="5418632at2759"/>
<dbReference type="AlphaFoldDB" id="A0A8H3FXX1"/>
<evidence type="ECO:0000313" key="3">
    <source>
        <dbReference type="Proteomes" id="UP000664169"/>
    </source>
</evidence>
<feature type="compositionally biased region" description="Basic and acidic residues" evidence="1">
    <location>
        <begin position="131"/>
        <end position="153"/>
    </location>
</feature>
<accession>A0A8H3FXX1</accession>
<feature type="compositionally biased region" description="Basic and acidic residues" evidence="1">
    <location>
        <begin position="77"/>
        <end position="120"/>
    </location>
</feature>
<dbReference type="EMBL" id="CAJPDQ010000032">
    <property type="protein sequence ID" value="CAF9929481.1"/>
    <property type="molecule type" value="Genomic_DNA"/>
</dbReference>